<dbReference type="InterPro" id="IPR011961">
    <property type="entry name" value="RimM"/>
</dbReference>
<dbReference type="InterPro" id="IPR011033">
    <property type="entry name" value="PRC_barrel-like_sf"/>
</dbReference>
<evidence type="ECO:0000259" key="1">
    <source>
        <dbReference type="Pfam" id="PF01782"/>
    </source>
</evidence>
<dbReference type="Pfam" id="PF01782">
    <property type="entry name" value="RimM"/>
    <property type="match status" value="1"/>
</dbReference>
<dbReference type="InterPro" id="IPR056792">
    <property type="entry name" value="PRC_RimM"/>
</dbReference>
<dbReference type="SUPFAM" id="SSF50447">
    <property type="entry name" value="Translation proteins"/>
    <property type="match status" value="1"/>
</dbReference>
<dbReference type="PANTHER" id="PTHR11952">
    <property type="entry name" value="UDP- GLUCOSE PYROPHOSPHORYLASE"/>
    <property type="match status" value="1"/>
</dbReference>
<reference evidence="4" key="1">
    <citation type="submission" date="2025-08" db="UniProtKB">
        <authorList>
            <consortium name="RefSeq"/>
        </authorList>
    </citation>
    <scope>IDENTIFICATION</scope>
    <source>
        <tissue evidence="4">Stem</tissue>
    </source>
</reference>
<dbReference type="InterPro" id="IPR009000">
    <property type="entry name" value="Transl_B-barrel_sf"/>
</dbReference>
<dbReference type="InterPro" id="IPR039741">
    <property type="entry name" value="UDP-sugar_pyrophosphorylase"/>
</dbReference>
<evidence type="ECO:0000313" key="3">
    <source>
        <dbReference type="Proteomes" id="UP001652600"/>
    </source>
</evidence>
<proteinExistence type="inferred from homology"/>
<dbReference type="InterPro" id="IPR036976">
    <property type="entry name" value="RimM_N_sf"/>
</dbReference>
<dbReference type="Gene3D" id="2.30.30.240">
    <property type="entry name" value="PRC-barrel domain"/>
    <property type="match status" value="1"/>
</dbReference>
<feature type="domain" description="RimM N-terminal" evidence="1">
    <location>
        <begin position="157"/>
        <end position="245"/>
    </location>
</feature>
<dbReference type="InterPro" id="IPR002676">
    <property type="entry name" value="RimM_N"/>
</dbReference>
<protein>
    <submittedName>
        <fullName evidence="4">Uncharacterized protein LOC103489403 isoform X1</fullName>
    </submittedName>
</protein>
<organism evidence="3 4">
    <name type="scientific">Cucumis melo</name>
    <name type="common">Muskmelon</name>
    <dbReference type="NCBI Taxonomy" id="3656"/>
    <lineage>
        <taxon>Eukaryota</taxon>
        <taxon>Viridiplantae</taxon>
        <taxon>Streptophyta</taxon>
        <taxon>Embryophyta</taxon>
        <taxon>Tracheophyta</taxon>
        <taxon>Spermatophyta</taxon>
        <taxon>Magnoliopsida</taxon>
        <taxon>eudicotyledons</taxon>
        <taxon>Gunneridae</taxon>
        <taxon>Pentapetalae</taxon>
        <taxon>rosids</taxon>
        <taxon>fabids</taxon>
        <taxon>Cucurbitales</taxon>
        <taxon>Cucurbitaceae</taxon>
        <taxon>Benincaseae</taxon>
        <taxon>Cucumis</taxon>
    </lineage>
</organism>
<dbReference type="Gene3D" id="3.90.550.10">
    <property type="entry name" value="Spore Coat Polysaccharide Biosynthesis Protein SpsA, Chain A"/>
    <property type="match status" value="1"/>
</dbReference>
<feature type="domain" description="Ribosome maturation factor RimM PRC barrel" evidence="2">
    <location>
        <begin position="258"/>
        <end position="344"/>
    </location>
</feature>
<dbReference type="InterPro" id="IPR029044">
    <property type="entry name" value="Nucleotide-diphossugar_trans"/>
</dbReference>
<dbReference type="HAMAP" id="MF_00014">
    <property type="entry name" value="Ribosome_mat_RimM"/>
    <property type="match status" value="1"/>
</dbReference>
<accession>A0ABM3KFD9</accession>
<dbReference type="SUPFAM" id="SSF50346">
    <property type="entry name" value="PRC-barrel domain"/>
    <property type="match status" value="1"/>
</dbReference>
<evidence type="ECO:0000259" key="2">
    <source>
        <dbReference type="Pfam" id="PF24986"/>
    </source>
</evidence>
<dbReference type="GeneID" id="103489403"/>
<name>A0ABM3KFD9_CUCME</name>
<dbReference type="RefSeq" id="XP_050936499.1">
    <property type="nucleotide sequence ID" value="XM_051080542.1"/>
</dbReference>
<keyword evidence="3" id="KW-1185">Reference proteome</keyword>
<evidence type="ECO:0000313" key="4">
    <source>
        <dbReference type="RefSeq" id="XP_050936499.1"/>
    </source>
</evidence>
<dbReference type="Proteomes" id="UP001652600">
    <property type="component" value="Chromosome 12"/>
</dbReference>
<dbReference type="Gene3D" id="2.40.30.60">
    <property type="entry name" value="RimM"/>
    <property type="match status" value="1"/>
</dbReference>
<dbReference type="NCBIfam" id="TIGR02273">
    <property type="entry name" value="16S_RimM"/>
    <property type="match status" value="1"/>
</dbReference>
<dbReference type="Pfam" id="PF24986">
    <property type="entry name" value="PRC_RimM"/>
    <property type="match status" value="1"/>
</dbReference>
<dbReference type="PANTHER" id="PTHR11952:SF10">
    <property type="entry name" value="16S RRNA PROCESSING PROTEIN RIMM FAMILY"/>
    <property type="match status" value="1"/>
</dbReference>
<sequence>MLNIIGLNSMSYQFISSLPNLVLNITHLCERRNLVFCRTDDELTLALFPKKKTDGVPVNSSGASISGHAVLKTMLRASPLCSSTSFSHYFPNISILNRCTQLFRRRLPLTCNGSASLILQLPLYHLHCFALPHPSRRRVATSEIFETVEAPSGFVEIGYISNVHGTDGEVRVKPTTDFPELRFSTPGTRWLKQKVSGREEIREVDLENGREHPGRKSWILKFIGVDTADQAKLLIGSTLLVNEEDRPELEEGEFYSRDLVGMSVIMKETGQSLGTVVNVYDFGAQDLLHVMLNCSEGILDTSGNPTSIETGLSGHLVWIPFVEAIVPIVDLQRREIKITPPKGLLELNFRSDKRSKKERRQLEWKERKKFQKHLVAAKKELSEMEQKHVFDGFKFGEKAQGKLLADQIVGINSKLLQKALQDIEIPTRRLAVNELFDASKLVKVQNTLGISDRCVISGANEEELGTHANLQKTGHDLISSGKTAVILVVNDEGWYSDLGIVCDTADHPASSSLPDLLSDDRRFAKIEDRPYVPLILVCSASTIHSIEKLFVDNDYFAFDSEKIWFLKEERLPVVSNVVDEKSKFKILMKSPWEILQSPVGSGGVINLLSSPNVLGRLAELGMEYVEICSSSHRNAGMNSLLLGCTHSCGANIGIQLHKGDADFEKSFDLIFSMNFIRRLMKQIDKPQFYAIPKPNAHVEKVEKEWVEVSPSSPNSYHLYSSIFSCLDECSFDEIFTMENS</sequence>
<gene>
    <name evidence="4" type="primary">LOC103489403</name>
</gene>
<dbReference type="SUPFAM" id="SSF53448">
    <property type="entry name" value="Nucleotide-diphospho-sugar transferases"/>
    <property type="match status" value="1"/>
</dbReference>